<proteinExistence type="predicted"/>
<name>A0A922EB60_CARIL</name>
<dbReference type="Proteomes" id="UP000811246">
    <property type="component" value="Chromosome 8"/>
</dbReference>
<dbReference type="PANTHER" id="PTHR34222:SF99">
    <property type="entry name" value="PROTEIN, PUTATIVE-RELATED"/>
    <property type="match status" value="1"/>
</dbReference>
<evidence type="ECO:0000313" key="3">
    <source>
        <dbReference type="Proteomes" id="UP000811246"/>
    </source>
</evidence>
<dbReference type="InterPro" id="IPR054722">
    <property type="entry name" value="PolX-like_BBD"/>
</dbReference>
<dbReference type="EMBL" id="CM031832">
    <property type="protein sequence ID" value="KAG6700336.1"/>
    <property type="molecule type" value="Genomic_DNA"/>
</dbReference>
<evidence type="ECO:0000313" key="2">
    <source>
        <dbReference type="EMBL" id="KAG6700336.1"/>
    </source>
</evidence>
<gene>
    <name evidence="2" type="ORF">I3842_08G108100</name>
</gene>
<dbReference type="AlphaFoldDB" id="A0A922EB60"/>
<reference evidence="2" key="1">
    <citation type="submission" date="2021-01" db="EMBL/GenBank/DDBJ databases">
        <authorList>
            <person name="Lovell J.T."/>
            <person name="Bentley N."/>
            <person name="Bhattarai G."/>
            <person name="Jenkins J.W."/>
            <person name="Sreedasyam A."/>
            <person name="Alarcon Y."/>
            <person name="Bock C."/>
            <person name="Boston L."/>
            <person name="Carlson J."/>
            <person name="Cervantes K."/>
            <person name="Clermont K."/>
            <person name="Krom N."/>
            <person name="Kubenka K."/>
            <person name="Mamidi S."/>
            <person name="Mattison C."/>
            <person name="Monteros M."/>
            <person name="Pisani C."/>
            <person name="Plott C."/>
            <person name="Rajasekar S."/>
            <person name="Rhein H.S."/>
            <person name="Rohla C."/>
            <person name="Song M."/>
            <person name="Hilaire R.S."/>
            <person name="Shu S."/>
            <person name="Wells L."/>
            <person name="Wang X."/>
            <person name="Webber J."/>
            <person name="Heerema R.J."/>
            <person name="Klein P."/>
            <person name="Conner P."/>
            <person name="Grauke L."/>
            <person name="Grimwood J."/>
            <person name="Schmutz J."/>
            <person name="Randall J.J."/>
        </authorList>
    </citation>
    <scope>NUCLEOTIDE SEQUENCE</scope>
    <source>
        <tissue evidence="2">Leaf</tissue>
    </source>
</reference>
<feature type="domain" description="Retrovirus-related Pol polyprotein from transposon TNT 1-94-like beta-barrel" evidence="1">
    <location>
        <begin position="244"/>
        <end position="318"/>
    </location>
</feature>
<dbReference type="Pfam" id="PF22936">
    <property type="entry name" value="Pol_BBD"/>
    <property type="match status" value="1"/>
</dbReference>
<sequence>MIQKSISSLSQGQLTVSAYFTRLKALWDELLNYKPVPMCSCGAVTLLNSYVQQERILQFLMGLNESFASARAQILLMEPLPPLNKVFSLVLQEEQQREISVPPPLTDAHAFVANSDSLRPVKSFLKKDRPICKHCGLTGHVIDKCYKLHGFPPGYKPRPRQQALANTVTLSDTSQAASPFSLTEAQYKHLLSMLPFNPPPKPADSSHVVNTVASPHSLSGIVSSPPSIFHFSSNVSSNSSISSWILDTGATDHMVPSTSLFTSFHPVHDKSVQLPNGQHVTVTHIGTITLTDHLILQDVLCVPTFHFHLISVSKLTQSHICCLFSSDSCLLQDLITSRLIGVGRQQRGLYLLQHPLSHCNKDTTLVPSASFLSSKCSLFHLWHSRLGHPSPSLYTLSQFLTPIFLPLPSNMIFLTLFLMIVSPLQSSTLIGETL</sequence>
<comment type="caution">
    <text evidence="2">The sequence shown here is derived from an EMBL/GenBank/DDBJ whole genome shotgun (WGS) entry which is preliminary data.</text>
</comment>
<dbReference type="PANTHER" id="PTHR34222">
    <property type="entry name" value="GAG_PRE-INTEGRS DOMAIN-CONTAINING PROTEIN"/>
    <property type="match status" value="1"/>
</dbReference>
<evidence type="ECO:0000259" key="1">
    <source>
        <dbReference type="Pfam" id="PF22936"/>
    </source>
</evidence>
<accession>A0A922EB60</accession>
<protein>
    <recommendedName>
        <fullName evidence="1">Retrovirus-related Pol polyprotein from transposon TNT 1-94-like beta-barrel domain-containing protein</fullName>
    </recommendedName>
</protein>
<organism evidence="2 3">
    <name type="scientific">Carya illinoinensis</name>
    <name type="common">Pecan</name>
    <dbReference type="NCBI Taxonomy" id="32201"/>
    <lineage>
        <taxon>Eukaryota</taxon>
        <taxon>Viridiplantae</taxon>
        <taxon>Streptophyta</taxon>
        <taxon>Embryophyta</taxon>
        <taxon>Tracheophyta</taxon>
        <taxon>Spermatophyta</taxon>
        <taxon>Magnoliopsida</taxon>
        <taxon>eudicotyledons</taxon>
        <taxon>Gunneridae</taxon>
        <taxon>Pentapetalae</taxon>
        <taxon>rosids</taxon>
        <taxon>fabids</taxon>
        <taxon>Fagales</taxon>
        <taxon>Juglandaceae</taxon>
        <taxon>Carya</taxon>
    </lineage>
</organism>